<dbReference type="eggNOG" id="ENOG502R2KG">
    <property type="taxonomic scope" value="Eukaryota"/>
</dbReference>
<dbReference type="GeneID" id="27688973"/>
<feature type="compositionally biased region" description="Gly residues" evidence="1">
    <location>
        <begin position="193"/>
        <end position="202"/>
    </location>
</feature>
<organism evidence="2 3">
    <name type="scientific">Spizellomyces punctatus (strain DAOM BR117)</name>
    <dbReference type="NCBI Taxonomy" id="645134"/>
    <lineage>
        <taxon>Eukaryota</taxon>
        <taxon>Fungi</taxon>
        <taxon>Fungi incertae sedis</taxon>
        <taxon>Chytridiomycota</taxon>
        <taxon>Chytridiomycota incertae sedis</taxon>
        <taxon>Chytridiomycetes</taxon>
        <taxon>Spizellomycetales</taxon>
        <taxon>Spizellomycetaceae</taxon>
        <taxon>Spizellomyces</taxon>
    </lineage>
</organism>
<gene>
    <name evidence="2" type="ORF">SPPG_05610</name>
</gene>
<dbReference type="RefSeq" id="XP_016607405.1">
    <property type="nucleotide sequence ID" value="XM_016753820.1"/>
</dbReference>
<feature type="region of interest" description="Disordered" evidence="1">
    <location>
        <begin position="353"/>
        <end position="376"/>
    </location>
</feature>
<dbReference type="OMA" id="GQYENPI"/>
<evidence type="ECO:0000256" key="1">
    <source>
        <dbReference type="SAM" id="MobiDB-lite"/>
    </source>
</evidence>
<dbReference type="Pfam" id="PF07004">
    <property type="entry name" value="SHIPPO-rpt"/>
    <property type="match status" value="2"/>
</dbReference>
<dbReference type="VEuPathDB" id="FungiDB:SPPG_05610"/>
<dbReference type="InParanoid" id="A0A0L0HCY5"/>
<dbReference type="PANTHER" id="PTHR21580:SF28">
    <property type="entry name" value="BOREALIN N-TERMINAL DOMAIN-CONTAINING PROTEIN-RELATED"/>
    <property type="match status" value="1"/>
</dbReference>
<name>A0A0L0HCY5_SPIPD</name>
<dbReference type="AlphaFoldDB" id="A0A0L0HCY5"/>
<dbReference type="InterPro" id="IPR010736">
    <property type="entry name" value="SHIPPO-rpt"/>
</dbReference>
<dbReference type="Proteomes" id="UP000053201">
    <property type="component" value="Unassembled WGS sequence"/>
</dbReference>
<keyword evidence="3" id="KW-1185">Reference proteome</keyword>
<dbReference type="PANTHER" id="PTHR21580">
    <property type="entry name" value="SHIPPO-1-RELATED"/>
    <property type="match status" value="1"/>
</dbReference>
<proteinExistence type="predicted"/>
<protein>
    <submittedName>
        <fullName evidence="2">Uncharacterized protein</fullName>
    </submittedName>
</protein>
<feature type="region of interest" description="Disordered" evidence="1">
    <location>
        <begin position="165"/>
        <end position="212"/>
    </location>
</feature>
<evidence type="ECO:0000313" key="2">
    <source>
        <dbReference type="EMBL" id="KNC99365.1"/>
    </source>
</evidence>
<sequence>MAVATAAPTAVDTLRTTISHDVGKGQRRGKKRHLKLFIHPPSIPTKFQTFHFDDREEKGFNSTAPRFNKRLDELPGPGYYRSKPNEELGDGGSFSQKGYGVGFVSKSKRFHKPPTDLETNLPIHGNPTKYNPREPTYSHSITHNPSPAFRAPLVPPPPSSAIIPSWGARFDRPTPGPGYYAPERTPRRAQAGPGAGDGGGAEEAGARSAFVSRSKRSAINDAASMPGKDAPPPGAYIVQEETIAKHVPAAVAAFKATARPNLTSKQTVNNPGPGAYNLQPSPDQGSHIRRRPGPPLSIAPPPPRPATPLSNHVSIPGSNVPPIANPGPGRYDLAAAADIILRKAPSLKAAFVSSSPRFGTDPDGRSRPGPGFYKPIDAGRMRSFHLNLESRWT</sequence>
<reference evidence="2 3" key="1">
    <citation type="submission" date="2009-08" db="EMBL/GenBank/DDBJ databases">
        <title>The Genome Sequence of Spizellomyces punctatus strain DAOM BR117.</title>
        <authorList>
            <consortium name="The Broad Institute Genome Sequencing Platform"/>
            <person name="Russ C."/>
            <person name="Cuomo C."/>
            <person name="Shea T."/>
            <person name="Young S.K."/>
            <person name="Zeng Q."/>
            <person name="Koehrsen M."/>
            <person name="Haas B."/>
            <person name="Borodovsky M."/>
            <person name="Guigo R."/>
            <person name="Alvarado L."/>
            <person name="Berlin A."/>
            <person name="Bochicchio J."/>
            <person name="Borenstein D."/>
            <person name="Chapman S."/>
            <person name="Chen Z."/>
            <person name="Engels R."/>
            <person name="Freedman E."/>
            <person name="Gellesch M."/>
            <person name="Goldberg J."/>
            <person name="Griggs A."/>
            <person name="Gujja S."/>
            <person name="Heiman D."/>
            <person name="Hepburn T."/>
            <person name="Howarth C."/>
            <person name="Jen D."/>
            <person name="Larson L."/>
            <person name="Lewis B."/>
            <person name="Mehta T."/>
            <person name="Park D."/>
            <person name="Pearson M."/>
            <person name="Roberts A."/>
            <person name="Saif S."/>
            <person name="Shenoy N."/>
            <person name="Sisk P."/>
            <person name="Stolte C."/>
            <person name="Sykes S."/>
            <person name="Thomson T."/>
            <person name="Walk T."/>
            <person name="White J."/>
            <person name="Yandava C."/>
            <person name="Burger G."/>
            <person name="Gray M.W."/>
            <person name="Holland P.W.H."/>
            <person name="King N."/>
            <person name="Lang F.B.F."/>
            <person name="Roger A.J."/>
            <person name="Ruiz-Trillo I."/>
            <person name="Lander E."/>
            <person name="Nusbaum C."/>
        </authorList>
    </citation>
    <scope>NUCLEOTIDE SEQUENCE [LARGE SCALE GENOMIC DNA]</scope>
    <source>
        <strain evidence="2 3">DAOM BR117</strain>
    </source>
</reference>
<dbReference type="OrthoDB" id="186871at2759"/>
<accession>A0A0L0HCY5</accession>
<evidence type="ECO:0000313" key="3">
    <source>
        <dbReference type="Proteomes" id="UP000053201"/>
    </source>
</evidence>
<feature type="compositionally biased region" description="Pro residues" evidence="1">
    <location>
        <begin position="293"/>
        <end position="306"/>
    </location>
</feature>
<dbReference type="EMBL" id="KQ257458">
    <property type="protein sequence ID" value="KNC99365.1"/>
    <property type="molecule type" value="Genomic_DNA"/>
</dbReference>
<feature type="region of interest" description="Disordered" evidence="1">
    <location>
        <begin position="262"/>
        <end position="309"/>
    </location>
</feature>
<dbReference type="InterPro" id="IPR051291">
    <property type="entry name" value="CIMAP"/>
</dbReference>